<dbReference type="PANTHER" id="PTHR43100">
    <property type="entry name" value="GLUTAMATE SYNTHASE [NADPH] SMALL CHAIN"/>
    <property type="match status" value="1"/>
</dbReference>
<evidence type="ECO:0000313" key="8">
    <source>
        <dbReference type="EMBL" id="CAE7408924.1"/>
    </source>
</evidence>
<keyword evidence="1" id="KW-0028">Amino-acid biosynthesis</keyword>
<organism evidence="8 9">
    <name type="scientific">Symbiodinium necroappetens</name>
    <dbReference type="NCBI Taxonomy" id="1628268"/>
    <lineage>
        <taxon>Eukaryota</taxon>
        <taxon>Sar</taxon>
        <taxon>Alveolata</taxon>
        <taxon>Dinophyceae</taxon>
        <taxon>Suessiales</taxon>
        <taxon>Symbiodiniaceae</taxon>
        <taxon>Symbiodinium</taxon>
    </lineage>
</organism>
<proteinExistence type="predicted"/>
<dbReference type="NCBIfam" id="TIGR01317">
    <property type="entry name" value="GOGAT_sm_gam"/>
    <property type="match status" value="1"/>
</dbReference>
<dbReference type="GO" id="GO:0006537">
    <property type="term" value="P:glutamate biosynthetic process"/>
    <property type="evidence" value="ECO:0007669"/>
    <property type="project" value="UniProtKB-KW"/>
</dbReference>
<feature type="compositionally biased region" description="Basic residues" evidence="5">
    <location>
        <begin position="96"/>
        <end position="107"/>
    </location>
</feature>
<sequence length="670" mass="74174">DLEIGRLAADTNPEAYPHEEKDLKSLLNAHKSWTNSKQADEILKRWPACMSEFVRVFPKDFKAAVQAAIDRGEHTPIGSMREYLPSQEALNDHSSKQRIRKQPKVRRSSFEDDSVPVSMDIEDVALFQKTTKGNRPQKIEDAKLVATSNRGFLEVDRGDLPKRGVEERVSDFKEILAKKDEVAVQTQASRCMDCGTPFCHQSVTDKSGCPLGNLIPEWNDLVRKGAWFDAFKRLMATNNFPEFTGRVCPAPCEGACTLGIIDDPVAIKSVELSIIDKAYEMGWMVPSPPKVRTDKRIVIVGSGPCGLAAADQLNKMGHRVTVLERADRIGGLMMYGVPNMKTDKMDVVQRRVDIMKREGITFVTGPAGRVAESMEAHIEGTNMGPRASQLLEEYDAVLLAVGATVARDMQSVPGRDLSGIHLAMDYLTHNTKALLDGGDVSNKWRRWWGAKKNGMDPKTLDAKDKKVIVIGGGDTGNDCIGTAVRQGAKAVVNLELMGKPPKQRAPHNPWPHWPMVFKVDYGHEEAANQCNNDQDIRHYGALTKEFLDDGHGNVKGIKMVNVRWEKIDGQMRMMEQPGSEKIIEADLILLALGFLGPENPLAAAFGVDMDERGNYKALYQKSEGDFQTSNPKVFAAGDCRRGQSLVVWAIKEGRDAATAVNSYLTNEYPA</sequence>
<dbReference type="SUPFAM" id="SSF51971">
    <property type="entry name" value="Nucleotide-binding domain"/>
    <property type="match status" value="1"/>
</dbReference>
<dbReference type="EMBL" id="CAJNJA010017832">
    <property type="protein sequence ID" value="CAE7408924.1"/>
    <property type="molecule type" value="Genomic_DNA"/>
</dbReference>
<dbReference type="AlphaFoldDB" id="A0A812QX23"/>
<dbReference type="Pfam" id="PF14691">
    <property type="entry name" value="Fer4_20"/>
    <property type="match status" value="1"/>
</dbReference>
<evidence type="ECO:0000256" key="5">
    <source>
        <dbReference type="SAM" id="MobiDB-lite"/>
    </source>
</evidence>
<evidence type="ECO:0000256" key="3">
    <source>
        <dbReference type="ARBA" id="ARBA00023164"/>
    </source>
</evidence>
<reference evidence="8" key="1">
    <citation type="submission" date="2021-02" db="EMBL/GenBank/DDBJ databases">
        <authorList>
            <person name="Dougan E. K."/>
            <person name="Rhodes N."/>
            <person name="Thang M."/>
            <person name="Chan C."/>
        </authorList>
    </citation>
    <scope>NUCLEOTIDE SEQUENCE</scope>
</reference>
<dbReference type="InterPro" id="IPR006005">
    <property type="entry name" value="Glut_synth_ssu1"/>
</dbReference>
<dbReference type="OrthoDB" id="4327079at2759"/>
<dbReference type="GO" id="GO:0051536">
    <property type="term" value="F:iron-sulfur cluster binding"/>
    <property type="evidence" value="ECO:0007669"/>
    <property type="project" value="InterPro"/>
</dbReference>
<dbReference type="InterPro" id="IPR028261">
    <property type="entry name" value="DPD_II"/>
</dbReference>
<dbReference type="Gene3D" id="3.50.50.60">
    <property type="entry name" value="FAD/NAD(P)-binding domain"/>
    <property type="match status" value="2"/>
</dbReference>
<name>A0A812QX23_9DINO</name>
<dbReference type="InterPro" id="IPR036188">
    <property type="entry name" value="FAD/NAD-bd_sf"/>
</dbReference>
<dbReference type="SUPFAM" id="SSF69336">
    <property type="entry name" value="Alpha subunit of glutamate synthase, C-terminal domain"/>
    <property type="match status" value="1"/>
</dbReference>
<dbReference type="InterPro" id="IPR036485">
    <property type="entry name" value="Glu_synth_asu_C_sf"/>
</dbReference>
<feature type="domain" description="Dihydroprymidine dehydrogenase" evidence="7">
    <location>
        <begin position="169"/>
        <end position="282"/>
    </location>
</feature>
<dbReference type="Pfam" id="PF07992">
    <property type="entry name" value="Pyr_redox_2"/>
    <property type="match status" value="2"/>
</dbReference>
<comment type="pathway">
    <text evidence="4">Amino-acid biosynthesis.</text>
</comment>
<keyword evidence="2" id="KW-0560">Oxidoreductase</keyword>
<comment type="caution">
    <text evidence="8">The sequence shown here is derived from an EMBL/GenBank/DDBJ whole genome shotgun (WGS) entry which is preliminary data.</text>
</comment>
<keyword evidence="9" id="KW-1185">Reference proteome</keyword>
<feature type="non-terminal residue" evidence="8">
    <location>
        <position position="1"/>
    </location>
</feature>
<keyword evidence="3" id="KW-0314">Glutamate biosynthesis</keyword>
<protein>
    <recommendedName>
        <fullName evidence="10">Glutamate synthase</fullName>
    </recommendedName>
</protein>
<dbReference type="InterPro" id="IPR051394">
    <property type="entry name" value="Glutamate_Synthase"/>
</dbReference>
<dbReference type="InterPro" id="IPR009051">
    <property type="entry name" value="Helical_ferredxn"/>
</dbReference>
<evidence type="ECO:0000256" key="1">
    <source>
        <dbReference type="ARBA" id="ARBA00022605"/>
    </source>
</evidence>
<feature type="domain" description="FAD/NAD(P)-binding" evidence="6">
    <location>
        <begin position="556"/>
        <end position="653"/>
    </location>
</feature>
<dbReference type="Gene3D" id="1.10.1060.10">
    <property type="entry name" value="Alpha-helical ferredoxin"/>
    <property type="match status" value="1"/>
</dbReference>
<dbReference type="GO" id="GO:0016639">
    <property type="term" value="F:oxidoreductase activity, acting on the CH-NH2 group of donors, NAD or NADP as acceptor"/>
    <property type="evidence" value="ECO:0007669"/>
    <property type="project" value="InterPro"/>
</dbReference>
<dbReference type="PRINTS" id="PR00419">
    <property type="entry name" value="ADXRDTASE"/>
</dbReference>
<evidence type="ECO:0000259" key="6">
    <source>
        <dbReference type="Pfam" id="PF07992"/>
    </source>
</evidence>
<dbReference type="Gene3D" id="2.160.20.60">
    <property type="entry name" value="Glutamate synthase, alpha subunit, C-terminal domain"/>
    <property type="match status" value="1"/>
</dbReference>
<dbReference type="Proteomes" id="UP000601435">
    <property type="component" value="Unassembled WGS sequence"/>
</dbReference>
<dbReference type="PANTHER" id="PTHR43100:SF1">
    <property type="entry name" value="GLUTAMATE SYNTHASE [NADPH] SMALL CHAIN"/>
    <property type="match status" value="1"/>
</dbReference>
<gene>
    <name evidence="8" type="ORF">SNEC2469_LOCUS11248</name>
</gene>
<feature type="domain" description="FAD/NAD(P)-binding" evidence="6">
    <location>
        <begin position="296"/>
        <end position="495"/>
    </location>
</feature>
<evidence type="ECO:0008006" key="10">
    <source>
        <dbReference type="Google" id="ProtNLM"/>
    </source>
</evidence>
<feature type="region of interest" description="Disordered" evidence="5">
    <location>
        <begin position="88"/>
        <end position="112"/>
    </location>
</feature>
<dbReference type="SUPFAM" id="SSF46548">
    <property type="entry name" value="alpha-helical ferredoxin"/>
    <property type="match status" value="1"/>
</dbReference>
<evidence type="ECO:0000313" key="9">
    <source>
        <dbReference type="Proteomes" id="UP000601435"/>
    </source>
</evidence>
<dbReference type="InterPro" id="IPR023753">
    <property type="entry name" value="FAD/NAD-binding_dom"/>
</dbReference>
<evidence type="ECO:0000256" key="4">
    <source>
        <dbReference type="ARBA" id="ARBA00029440"/>
    </source>
</evidence>
<evidence type="ECO:0000256" key="2">
    <source>
        <dbReference type="ARBA" id="ARBA00023002"/>
    </source>
</evidence>
<evidence type="ECO:0000259" key="7">
    <source>
        <dbReference type="Pfam" id="PF14691"/>
    </source>
</evidence>
<accession>A0A812QX23</accession>